<protein>
    <submittedName>
        <fullName evidence="2">Uncharacterized protein</fullName>
    </submittedName>
</protein>
<gene>
    <name evidence="2" type="ORF">NXT3_CH02830</name>
</gene>
<sequence length="113" mass="11900">MDPSTSRRFAGPKLRAAFCVDSLPETADNMGEDFGVSYDDQDAVAERNEARGTAAQSAGSSAQHKRRTAGDDRHPSASPPGRSRVRCAGCASASARPLPSFSDGGVGPCMRKW</sequence>
<dbReference type="Gene3D" id="3.40.47.10">
    <property type="match status" value="1"/>
</dbReference>
<accession>A0A2L0H7I0</accession>
<dbReference type="InterPro" id="IPR016039">
    <property type="entry name" value="Thiolase-like"/>
</dbReference>
<name>A0A2L0H7I0_RHIFR</name>
<reference evidence="2 3" key="1">
    <citation type="submission" date="2017-10" db="EMBL/GenBank/DDBJ databases">
        <title>Analysis of the genome sequences of Rhizobium populations associated to common bean (phaseolus vulgaris).</title>
        <authorList>
            <person name="Bustos P."/>
            <person name="Santamaria R.I."/>
            <person name="Miranda-Sanchez F."/>
            <person name="Perez-Carrascal O."/>
            <person name="Juarez S."/>
            <person name="Lozano L."/>
            <person name="Martinez-Flores I."/>
            <person name="Vinuesa P."/>
            <person name="Martinez-Romero E."/>
            <person name="Cevallos M.A."/>
            <person name="Romero D."/>
            <person name="Davila G."/>
            <person name="Gonzalez V."/>
        </authorList>
    </citation>
    <scope>NUCLEOTIDE SEQUENCE [LARGE SCALE GENOMIC DNA]</scope>
    <source>
        <strain evidence="2 3">NXT3</strain>
    </source>
</reference>
<feature type="region of interest" description="Disordered" evidence="1">
    <location>
        <begin position="29"/>
        <end position="113"/>
    </location>
</feature>
<dbReference type="Proteomes" id="UP000239340">
    <property type="component" value="Chromosome"/>
</dbReference>
<dbReference type="AlphaFoldDB" id="A0A2L0H7I0"/>
<evidence type="ECO:0000313" key="3">
    <source>
        <dbReference type="Proteomes" id="UP000239340"/>
    </source>
</evidence>
<evidence type="ECO:0000313" key="2">
    <source>
        <dbReference type="EMBL" id="AUX77387.1"/>
    </source>
</evidence>
<dbReference type="EMBL" id="CP024307">
    <property type="protein sequence ID" value="AUX77387.1"/>
    <property type="molecule type" value="Genomic_DNA"/>
</dbReference>
<feature type="compositionally biased region" description="Low complexity" evidence="1">
    <location>
        <begin position="51"/>
        <end position="62"/>
    </location>
</feature>
<organism evidence="2 3">
    <name type="scientific">Rhizobium fredii</name>
    <name type="common">Sinorhizobium fredii</name>
    <dbReference type="NCBI Taxonomy" id="380"/>
    <lineage>
        <taxon>Bacteria</taxon>
        <taxon>Pseudomonadati</taxon>
        <taxon>Pseudomonadota</taxon>
        <taxon>Alphaproteobacteria</taxon>
        <taxon>Hyphomicrobiales</taxon>
        <taxon>Rhizobiaceae</taxon>
        <taxon>Sinorhizobium/Ensifer group</taxon>
        <taxon>Sinorhizobium</taxon>
    </lineage>
</organism>
<dbReference type="GO" id="GO:0016746">
    <property type="term" value="F:acyltransferase activity"/>
    <property type="evidence" value="ECO:0007669"/>
    <property type="project" value="InterPro"/>
</dbReference>
<evidence type="ECO:0000256" key="1">
    <source>
        <dbReference type="SAM" id="MobiDB-lite"/>
    </source>
</evidence>
<proteinExistence type="predicted"/>